<dbReference type="RefSeq" id="WP_069848572.1">
    <property type="nucleotide sequence ID" value="NZ_CP014859.1"/>
</dbReference>
<protein>
    <submittedName>
        <fullName evidence="5">Glycosyltransferase, MGT family</fullName>
    </submittedName>
</protein>
<reference evidence="6" key="1">
    <citation type="submission" date="2016-03" db="EMBL/GenBank/DDBJ databases">
        <title>Complete genome sequence of the type strain Actinoalloteichus hymeniacidonis DSM 45092.</title>
        <authorList>
            <person name="Schaffert L."/>
            <person name="Albersmeier A."/>
            <person name="Winkler A."/>
            <person name="Kalinowski J."/>
            <person name="Zotchev S."/>
            <person name="Ruckert C."/>
        </authorList>
    </citation>
    <scope>NUCLEOTIDE SEQUENCE [LARGE SCALE GENOMIC DNA]</scope>
    <source>
        <strain evidence="6">HPA177(T) (DSM 45092(T))</strain>
    </source>
</reference>
<comment type="similarity">
    <text evidence="1">Belongs to the UDP-glycosyltransferase family.</text>
</comment>
<keyword evidence="6" id="KW-1185">Reference proteome</keyword>
<dbReference type="PANTHER" id="PTHR48050">
    <property type="entry name" value="STEROL 3-BETA-GLUCOSYLTRANSFERASE"/>
    <property type="match status" value="1"/>
</dbReference>
<feature type="region of interest" description="Disordered" evidence="3">
    <location>
        <begin position="374"/>
        <end position="395"/>
    </location>
</feature>
<name>A0AAC9MY69_9PSEU</name>
<dbReference type="FunFam" id="3.40.50.2000:FF:000072">
    <property type="entry name" value="Glycosyl transferase"/>
    <property type="match status" value="1"/>
</dbReference>
<gene>
    <name evidence="5" type="ORF">TL08_10855</name>
</gene>
<proteinExistence type="inferred from homology"/>
<evidence type="ECO:0000256" key="2">
    <source>
        <dbReference type="ARBA" id="ARBA00022679"/>
    </source>
</evidence>
<evidence type="ECO:0000256" key="1">
    <source>
        <dbReference type="ARBA" id="ARBA00009995"/>
    </source>
</evidence>
<dbReference type="InterPro" id="IPR010610">
    <property type="entry name" value="EryCIII-like_C"/>
</dbReference>
<dbReference type="GO" id="GO:0017000">
    <property type="term" value="P:antibiotic biosynthetic process"/>
    <property type="evidence" value="ECO:0007669"/>
    <property type="project" value="UniProtKB-ARBA"/>
</dbReference>
<dbReference type="KEGG" id="ahm:TL08_10855"/>
<dbReference type="InterPro" id="IPR002213">
    <property type="entry name" value="UDP_glucos_trans"/>
</dbReference>
<accession>A0AAC9MY69</accession>
<dbReference type="Proteomes" id="UP000095210">
    <property type="component" value="Chromosome"/>
</dbReference>
<dbReference type="NCBIfam" id="TIGR01426">
    <property type="entry name" value="MGT"/>
    <property type="match status" value="1"/>
</dbReference>
<evidence type="ECO:0000256" key="3">
    <source>
        <dbReference type="SAM" id="MobiDB-lite"/>
    </source>
</evidence>
<feature type="domain" description="Erythromycin biosynthesis protein CIII-like C-terminal" evidence="4">
    <location>
        <begin position="243"/>
        <end position="373"/>
    </location>
</feature>
<dbReference type="EMBL" id="CP014859">
    <property type="protein sequence ID" value="AOS62985.1"/>
    <property type="molecule type" value="Genomic_DNA"/>
</dbReference>
<dbReference type="Gene3D" id="3.40.50.2000">
    <property type="entry name" value="Glycogen Phosphorylase B"/>
    <property type="match status" value="2"/>
</dbReference>
<sequence>MALIAFFGPAGAGHINPTLGLVTELVRRGHRVIYCAPREYADRILETGAEHHPTVSTWKAHDQAQQVPQMHGKELVRAMRLLLEETKAILPVAAQVERPDLVVHDGTLAWWGRILAQRWQVPSVETWPNFVSNAEWSMAKNYTTINPFSPRFLLQTARIARFLRSEGVTSIGRFFNGDEATSRLVLLPRAFQYEGDTFGGTFQFVGPMLTERSFQADWQPTASPVTLIALGTAYNARPEFYRMVLESAADRPGQIVMAIGDVDRELLGPVPPNVEIHRQVPQLAVLRHAQAFVTHAGMGSTMESLSHSVPMVALPQMAEQRANADRIVDLGLGRALDPEVLTAEALWEAVDGVMHDPGIRDRLAWMRGEIAESGGAASAADTVENLLPSGDPKPE</sequence>
<keyword evidence="2" id="KW-0808">Transferase</keyword>
<dbReference type="GO" id="GO:0008194">
    <property type="term" value="F:UDP-glycosyltransferase activity"/>
    <property type="evidence" value="ECO:0007669"/>
    <property type="project" value="InterPro"/>
</dbReference>
<dbReference type="InterPro" id="IPR006326">
    <property type="entry name" value="UDPGT_MGT-like"/>
</dbReference>
<evidence type="ECO:0000313" key="6">
    <source>
        <dbReference type="Proteomes" id="UP000095210"/>
    </source>
</evidence>
<organism evidence="5 6">
    <name type="scientific">Actinoalloteichus hymeniacidonis</name>
    <dbReference type="NCBI Taxonomy" id="340345"/>
    <lineage>
        <taxon>Bacteria</taxon>
        <taxon>Bacillati</taxon>
        <taxon>Actinomycetota</taxon>
        <taxon>Actinomycetes</taxon>
        <taxon>Pseudonocardiales</taxon>
        <taxon>Pseudonocardiaceae</taxon>
        <taxon>Actinoalloteichus</taxon>
    </lineage>
</organism>
<dbReference type="SUPFAM" id="SSF53756">
    <property type="entry name" value="UDP-Glycosyltransferase/glycogen phosphorylase"/>
    <property type="match status" value="1"/>
</dbReference>
<dbReference type="AlphaFoldDB" id="A0AAC9MY69"/>
<dbReference type="InterPro" id="IPR050426">
    <property type="entry name" value="Glycosyltransferase_28"/>
</dbReference>
<evidence type="ECO:0000313" key="5">
    <source>
        <dbReference type="EMBL" id="AOS62985.1"/>
    </source>
</evidence>
<dbReference type="GO" id="GO:0016758">
    <property type="term" value="F:hexosyltransferase activity"/>
    <property type="evidence" value="ECO:0007669"/>
    <property type="project" value="InterPro"/>
</dbReference>
<evidence type="ECO:0000259" key="4">
    <source>
        <dbReference type="Pfam" id="PF06722"/>
    </source>
</evidence>
<dbReference type="CDD" id="cd03784">
    <property type="entry name" value="GT1_Gtf-like"/>
    <property type="match status" value="1"/>
</dbReference>
<dbReference type="PANTHER" id="PTHR48050:SF13">
    <property type="entry name" value="STEROL 3-BETA-GLUCOSYLTRANSFERASE UGT80A2"/>
    <property type="match status" value="1"/>
</dbReference>
<dbReference type="Pfam" id="PF06722">
    <property type="entry name" value="EryCIII-like_C"/>
    <property type="match status" value="1"/>
</dbReference>